<keyword evidence="3" id="KW-1185">Reference proteome</keyword>
<dbReference type="AlphaFoldDB" id="A0AAE0SEJ8"/>
<dbReference type="EMBL" id="JAEAOA010000972">
    <property type="protein sequence ID" value="KAK3590481.1"/>
    <property type="molecule type" value="Genomic_DNA"/>
</dbReference>
<dbReference type="Proteomes" id="UP001195483">
    <property type="component" value="Unassembled WGS sequence"/>
</dbReference>
<comment type="caution">
    <text evidence="2">The sequence shown here is derived from an EMBL/GenBank/DDBJ whole genome shotgun (WGS) entry which is preliminary data.</text>
</comment>
<evidence type="ECO:0000313" key="2">
    <source>
        <dbReference type="EMBL" id="KAK3590481.1"/>
    </source>
</evidence>
<reference evidence="2" key="1">
    <citation type="journal article" date="2021" name="Genome Biol. Evol.">
        <title>A High-Quality Reference Genome for a Parasitic Bivalve with Doubly Uniparental Inheritance (Bivalvia: Unionida).</title>
        <authorList>
            <person name="Smith C.H."/>
        </authorList>
    </citation>
    <scope>NUCLEOTIDE SEQUENCE</scope>
    <source>
        <strain evidence="2">CHS0354</strain>
    </source>
</reference>
<evidence type="ECO:0000256" key="1">
    <source>
        <dbReference type="SAM" id="Coils"/>
    </source>
</evidence>
<reference evidence="2" key="2">
    <citation type="journal article" date="2021" name="Genome Biol. Evol.">
        <title>Developing a high-quality reference genome for a parasitic bivalve with doubly uniparental inheritance (Bivalvia: Unionida).</title>
        <authorList>
            <person name="Smith C.H."/>
        </authorList>
    </citation>
    <scope>NUCLEOTIDE SEQUENCE</scope>
    <source>
        <strain evidence="2">CHS0354</strain>
        <tissue evidence="2">Mantle</tissue>
    </source>
</reference>
<evidence type="ECO:0000313" key="3">
    <source>
        <dbReference type="Proteomes" id="UP001195483"/>
    </source>
</evidence>
<feature type="coiled-coil region" evidence="1">
    <location>
        <begin position="34"/>
        <end position="68"/>
    </location>
</feature>
<protein>
    <submittedName>
        <fullName evidence="2">Uncharacterized protein</fullName>
    </submittedName>
</protein>
<sequence>MEEGEDIKDVYNMVNEMALRIKILDKRVSQTFELEENVSRLEELESKVAEQERLIEQLMDQLKRCKATDSSETEPNADVVHENITVTPIVKNENKVKAAGSPGRDHYQQVFAAVEKYMEEGEDIKDVYNMVNEMALRIKILDKRVSQTFELEENVSRMEELESKVAEQEKLIEQSMDQLKRCKATDSSETEPNADVIHENITVTPIVKNENKVKAAGSPGRDHYQQVFAAVEKYMEEGEDIKDVYNMVNEMALRIKILDKRVSQTFELEENVSRMEELESKVAEQEKLIEQSMDQLKRCKATDSCETEPNADVVHENITVTPIVKNENKVKAAGSPGRGIRSDNLLYLLTS</sequence>
<feature type="coiled-coil region" evidence="1">
    <location>
        <begin position="151"/>
        <end position="185"/>
    </location>
</feature>
<gene>
    <name evidence="2" type="ORF">CHS0354_015648</name>
</gene>
<organism evidence="2 3">
    <name type="scientific">Potamilus streckersoni</name>
    <dbReference type="NCBI Taxonomy" id="2493646"/>
    <lineage>
        <taxon>Eukaryota</taxon>
        <taxon>Metazoa</taxon>
        <taxon>Spiralia</taxon>
        <taxon>Lophotrochozoa</taxon>
        <taxon>Mollusca</taxon>
        <taxon>Bivalvia</taxon>
        <taxon>Autobranchia</taxon>
        <taxon>Heteroconchia</taxon>
        <taxon>Palaeoheterodonta</taxon>
        <taxon>Unionida</taxon>
        <taxon>Unionoidea</taxon>
        <taxon>Unionidae</taxon>
        <taxon>Ambleminae</taxon>
        <taxon>Lampsilini</taxon>
        <taxon>Potamilus</taxon>
    </lineage>
</organism>
<accession>A0AAE0SEJ8</accession>
<reference evidence="2" key="3">
    <citation type="submission" date="2023-05" db="EMBL/GenBank/DDBJ databases">
        <authorList>
            <person name="Smith C.H."/>
        </authorList>
    </citation>
    <scope>NUCLEOTIDE SEQUENCE</scope>
    <source>
        <strain evidence="2">CHS0354</strain>
        <tissue evidence="2">Mantle</tissue>
    </source>
</reference>
<proteinExistence type="predicted"/>
<keyword evidence="1" id="KW-0175">Coiled coil</keyword>
<feature type="coiled-coil region" evidence="1">
    <location>
        <begin position="268"/>
        <end position="302"/>
    </location>
</feature>
<name>A0AAE0SEJ8_9BIVA</name>